<dbReference type="Proteomes" id="UP000611215">
    <property type="component" value="Unassembled WGS sequence"/>
</dbReference>
<keyword evidence="1" id="KW-0472">Membrane</keyword>
<dbReference type="EMBL" id="JADOET010000001">
    <property type="protein sequence ID" value="MBF8148269.1"/>
    <property type="molecule type" value="Genomic_DNA"/>
</dbReference>
<accession>A0ABS0ECZ2</accession>
<gene>
    <name evidence="4" type="ORF">ITJ86_00065</name>
</gene>
<evidence type="ECO:0000259" key="3">
    <source>
        <dbReference type="Pfam" id="PF16344"/>
    </source>
</evidence>
<dbReference type="InterPro" id="IPR006860">
    <property type="entry name" value="FecR"/>
</dbReference>
<feature type="transmembrane region" description="Helical" evidence="1">
    <location>
        <begin position="85"/>
        <end position="103"/>
    </location>
</feature>
<evidence type="ECO:0000259" key="2">
    <source>
        <dbReference type="Pfam" id="PF04773"/>
    </source>
</evidence>
<feature type="domain" description="Protein FecR C-terminal" evidence="3">
    <location>
        <begin position="315"/>
        <end position="383"/>
    </location>
</feature>
<reference evidence="4 5" key="1">
    <citation type="submission" date="2020-11" db="EMBL/GenBank/DDBJ databases">
        <title>Winogradskyella marina sp. nov., isolated from marine sediment.</title>
        <authorList>
            <person name="Bo J."/>
            <person name="Wang S."/>
            <person name="Song X."/>
            <person name="Du Z."/>
        </authorList>
    </citation>
    <scope>NUCLEOTIDE SEQUENCE [LARGE SCALE GENOMIC DNA]</scope>
    <source>
        <strain evidence="4 5">F6397</strain>
    </source>
</reference>
<dbReference type="InterPro" id="IPR032508">
    <property type="entry name" value="FecR_C"/>
</dbReference>
<dbReference type="Gene3D" id="3.55.50.30">
    <property type="match status" value="1"/>
</dbReference>
<proteinExistence type="predicted"/>
<dbReference type="Gene3D" id="2.60.120.1440">
    <property type="match status" value="1"/>
</dbReference>
<dbReference type="RefSeq" id="WP_195869562.1">
    <property type="nucleotide sequence ID" value="NZ_JADOET010000001.1"/>
</dbReference>
<protein>
    <submittedName>
        <fullName evidence="4">DUF4974 domain-containing protein</fullName>
    </submittedName>
</protein>
<name>A0ABS0ECZ2_9FLAO</name>
<evidence type="ECO:0000256" key="1">
    <source>
        <dbReference type="SAM" id="Phobius"/>
    </source>
</evidence>
<sequence>MISKKIKKIIVKYLTNEATSTELDTLTLWLDNPKNETLFNDFVKVNYAINYNMKAYDSKTTELQVLKFINKDKRTKRLAKRKASFLKYAALILVFLALGYGYLELYSNKNDKLVFPTEVITLKLDNGKTKTIDDNDSNDIVDDEGHIIGIQSGKKIEYFTQEKKSVLVYNTLTVPYGKKFEIKLADGTIVNLNAGSSLKYPVNFIEGKHRNVFLEGEAFFKVAKDAKHPFVVNANEIDVRVLGTEFNISSYSEDENINTVLVEGSVSVYKANAVYNVENSTLLKPGYKAAWSKVDRKIQVSEADVESHLAWLNGRLILKEVEFKAILKKLERQYNVKFINHNKSLENRFFTAKFDNEDIDQVMESLSYSGNFTYKFNKDTIIINSKKK</sequence>
<comment type="caution">
    <text evidence="4">The sequence shown here is derived from an EMBL/GenBank/DDBJ whole genome shotgun (WGS) entry which is preliminary data.</text>
</comment>
<dbReference type="PANTHER" id="PTHR30273">
    <property type="entry name" value="PERIPLASMIC SIGNAL SENSOR AND SIGMA FACTOR ACTIVATOR FECR-RELATED"/>
    <property type="match status" value="1"/>
</dbReference>
<dbReference type="PANTHER" id="PTHR30273:SF2">
    <property type="entry name" value="PROTEIN FECR"/>
    <property type="match status" value="1"/>
</dbReference>
<organism evidence="4 5">
    <name type="scientific">Winogradskyella marina</name>
    <dbReference type="NCBI Taxonomy" id="2785530"/>
    <lineage>
        <taxon>Bacteria</taxon>
        <taxon>Pseudomonadati</taxon>
        <taxon>Bacteroidota</taxon>
        <taxon>Flavobacteriia</taxon>
        <taxon>Flavobacteriales</taxon>
        <taxon>Flavobacteriaceae</taxon>
        <taxon>Winogradskyella</taxon>
    </lineage>
</organism>
<dbReference type="InterPro" id="IPR012373">
    <property type="entry name" value="Ferrdict_sens_TM"/>
</dbReference>
<evidence type="ECO:0000313" key="5">
    <source>
        <dbReference type="Proteomes" id="UP000611215"/>
    </source>
</evidence>
<dbReference type="Pfam" id="PF04773">
    <property type="entry name" value="FecR"/>
    <property type="match status" value="1"/>
</dbReference>
<dbReference type="Pfam" id="PF16344">
    <property type="entry name" value="FecR_C"/>
    <property type="match status" value="1"/>
</dbReference>
<keyword evidence="1" id="KW-1133">Transmembrane helix</keyword>
<evidence type="ECO:0000313" key="4">
    <source>
        <dbReference type="EMBL" id="MBF8148269.1"/>
    </source>
</evidence>
<keyword evidence="1" id="KW-0812">Transmembrane</keyword>
<keyword evidence="5" id="KW-1185">Reference proteome</keyword>
<feature type="domain" description="FecR protein" evidence="2">
    <location>
        <begin position="172"/>
        <end position="266"/>
    </location>
</feature>